<dbReference type="Gene3D" id="3.60.130.30">
    <property type="match status" value="1"/>
</dbReference>
<protein>
    <submittedName>
        <fullName evidence="1">Uncharacterized protein (C-terminal)</fullName>
    </submittedName>
</protein>
<dbReference type="AlphaFoldDB" id="I2G0X7"/>
<dbReference type="Proteomes" id="UP000006174">
    <property type="component" value="Unassembled WGS sequence"/>
</dbReference>
<dbReference type="EMBL" id="CAGI01000177">
    <property type="protein sequence ID" value="CCF52820.1"/>
    <property type="molecule type" value="Genomic_DNA"/>
</dbReference>
<name>I2G0X7_USTHO</name>
<accession>I2G0X7</accession>
<dbReference type="HOGENOM" id="CLU_834697_0_0_1"/>
<feature type="non-terminal residue" evidence="1">
    <location>
        <position position="341"/>
    </location>
</feature>
<gene>
    <name evidence="1" type="ORF">UHOR_15669</name>
</gene>
<proteinExistence type="predicted"/>
<sequence length="341" mass="38950">RHSSNGSAKLHYLSGRCATQYQDRHDSLYTANITLCDASGVFLQRFGPPMQYAAQAMKEEAAIGNADEPHKAHHLQQQVQDSKPAWPWQEAAENHTLEPTLDLPELLPTVHEESMPIQTLCKDPQHAHIFKWLHLSVWHDQAYQRLQLTADTLQNNGTNTAREAVSKFSEWLQCYTTKHVSLLVAGNQIKTESIHYPWVKEHVAGYDKFCHPLYLTFVPFRGFTIEDHTDMADSAISILLNFGQHAVLKLPDYNIKLGLQPLDIVLFRSNVVYHKTTQHLSDQAVVSDVAECWAITCFFHKAIEQHMEPSIQNVFHYVAKVHSDTQQGEGRQKQGKKRQKQ</sequence>
<dbReference type="eggNOG" id="ENOG502STG6">
    <property type="taxonomic scope" value="Eukaryota"/>
</dbReference>
<organism evidence="1 2">
    <name type="scientific">Ustilago hordei</name>
    <name type="common">Barley covered smut fungus</name>
    <dbReference type="NCBI Taxonomy" id="120017"/>
    <lineage>
        <taxon>Eukaryota</taxon>
        <taxon>Fungi</taxon>
        <taxon>Dikarya</taxon>
        <taxon>Basidiomycota</taxon>
        <taxon>Ustilaginomycotina</taxon>
        <taxon>Ustilaginomycetes</taxon>
        <taxon>Ustilaginales</taxon>
        <taxon>Ustilaginaceae</taxon>
        <taxon>Ustilago</taxon>
    </lineage>
</organism>
<evidence type="ECO:0000313" key="1">
    <source>
        <dbReference type="EMBL" id="CCF52820.1"/>
    </source>
</evidence>
<keyword evidence="2" id="KW-1185">Reference proteome</keyword>
<comment type="caution">
    <text evidence="1">The sequence shown here is derived from an EMBL/GenBank/DDBJ whole genome shotgun (WGS) entry which is preliminary data.</text>
</comment>
<evidence type="ECO:0000313" key="2">
    <source>
        <dbReference type="Proteomes" id="UP000006174"/>
    </source>
</evidence>
<reference evidence="1 2" key="1">
    <citation type="journal article" date="2012" name="Plant Cell">
        <title>Genome comparison of barley and maize smut fungi reveals targeted loss of RNA silencing components and species-specific presence of transposable elements.</title>
        <authorList>
            <person name="Laurie J.D."/>
            <person name="Ali S."/>
            <person name="Linning R."/>
            <person name="Mannhaupt G."/>
            <person name="Wong P."/>
            <person name="Gueldener U."/>
            <person name="Muensterkoetter M."/>
            <person name="Moore R."/>
            <person name="Kahmann R."/>
            <person name="Bakkeren G."/>
            <person name="Schirawski J."/>
        </authorList>
    </citation>
    <scope>NUCLEOTIDE SEQUENCE [LARGE SCALE GENOMIC DNA]</scope>
    <source>
        <strain evidence="2">Uh4875-4</strain>
    </source>
</reference>